<evidence type="ECO:0000313" key="2">
    <source>
        <dbReference type="Proteomes" id="UP000626092"/>
    </source>
</evidence>
<organism evidence="1 2">
    <name type="scientific">Rhododendron simsii</name>
    <name type="common">Sims's rhododendron</name>
    <dbReference type="NCBI Taxonomy" id="118357"/>
    <lineage>
        <taxon>Eukaryota</taxon>
        <taxon>Viridiplantae</taxon>
        <taxon>Streptophyta</taxon>
        <taxon>Embryophyta</taxon>
        <taxon>Tracheophyta</taxon>
        <taxon>Spermatophyta</taxon>
        <taxon>Magnoliopsida</taxon>
        <taxon>eudicotyledons</taxon>
        <taxon>Gunneridae</taxon>
        <taxon>Pentapetalae</taxon>
        <taxon>asterids</taxon>
        <taxon>Ericales</taxon>
        <taxon>Ericaceae</taxon>
        <taxon>Ericoideae</taxon>
        <taxon>Rhodoreae</taxon>
        <taxon>Rhododendron</taxon>
    </lineage>
</organism>
<dbReference type="OrthoDB" id="1732993at2759"/>
<name>A0A834LWR5_RHOSS</name>
<protein>
    <submittedName>
        <fullName evidence="1">Uncharacterized protein</fullName>
    </submittedName>
</protein>
<evidence type="ECO:0000313" key="1">
    <source>
        <dbReference type="EMBL" id="KAF7151365.1"/>
    </source>
</evidence>
<proteinExistence type="predicted"/>
<sequence>MTEEMLNNVFGALPQLSPWVHVVPPIPLVPVYQNQAFVQGVLFFPHEVMRLQSLPGGKGRTFDRSWIRMSRQVAINVPPLTSQPSVLILHPLEQTFRMEVVCTSYLVWRVDPTFTGSTIAEECERGCFSPLWVAFSILFDGLLLDVLISITLGVSALPITSIIGIQSSPEIVQ</sequence>
<dbReference type="AlphaFoldDB" id="A0A834LWR5"/>
<dbReference type="Proteomes" id="UP000626092">
    <property type="component" value="Unassembled WGS sequence"/>
</dbReference>
<gene>
    <name evidence="1" type="ORF">RHSIM_Rhsim02G0255000</name>
</gene>
<reference evidence="1" key="1">
    <citation type="submission" date="2019-11" db="EMBL/GenBank/DDBJ databases">
        <authorList>
            <person name="Liu Y."/>
            <person name="Hou J."/>
            <person name="Li T.-Q."/>
            <person name="Guan C.-H."/>
            <person name="Wu X."/>
            <person name="Wu H.-Z."/>
            <person name="Ling F."/>
            <person name="Zhang R."/>
            <person name="Shi X.-G."/>
            <person name="Ren J.-P."/>
            <person name="Chen E.-F."/>
            <person name="Sun J.-M."/>
        </authorList>
    </citation>
    <scope>NUCLEOTIDE SEQUENCE</scope>
    <source>
        <strain evidence="1">Adult_tree_wgs_1</strain>
        <tissue evidence="1">Leaves</tissue>
    </source>
</reference>
<keyword evidence="2" id="KW-1185">Reference proteome</keyword>
<accession>A0A834LWR5</accession>
<comment type="caution">
    <text evidence="1">The sequence shown here is derived from an EMBL/GenBank/DDBJ whole genome shotgun (WGS) entry which is preliminary data.</text>
</comment>
<dbReference type="EMBL" id="WJXA01000002">
    <property type="protein sequence ID" value="KAF7151365.1"/>
    <property type="molecule type" value="Genomic_DNA"/>
</dbReference>